<reference evidence="1" key="2">
    <citation type="submission" date="2022-12" db="EMBL/GenBank/DDBJ databases">
        <authorList>
            <person name="Dechsakulwatana C."/>
            <person name="Rungsihiranrut A."/>
            <person name="Muangchinda C."/>
            <person name="Ningthoujam R."/>
            <person name="Klankeo P."/>
            <person name="Pinyakong O."/>
        </authorList>
    </citation>
    <scope>NUCLEOTIDE SEQUENCE</scope>
    <source>
        <strain evidence="1">TL01-2</strain>
    </source>
</reference>
<evidence type="ECO:0000313" key="1">
    <source>
        <dbReference type="EMBL" id="MDU9693204.1"/>
    </source>
</evidence>
<dbReference type="RefSeq" id="WP_316910433.1">
    <property type="nucleotide sequence ID" value="NZ_JAPTGD010000002.1"/>
</dbReference>
<comment type="caution">
    <text evidence="1">The sequence shown here is derived from an EMBL/GenBank/DDBJ whole genome shotgun (WGS) entry which is preliminary data.</text>
</comment>
<proteinExistence type="predicted"/>
<dbReference type="EMBL" id="JAPTGD010000002">
    <property type="protein sequence ID" value="MDU9693204.1"/>
    <property type="molecule type" value="Genomic_DNA"/>
</dbReference>
<organism evidence="1 2">
    <name type="scientific">Priestia aryabhattai</name>
    <name type="common">Bacillus aryabhattai</name>
    <dbReference type="NCBI Taxonomy" id="412384"/>
    <lineage>
        <taxon>Bacteria</taxon>
        <taxon>Bacillati</taxon>
        <taxon>Bacillota</taxon>
        <taxon>Bacilli</taxon>
        <taxon>Bacillales</taxon>
        <taxon>Bacillaceae</taxon>
        <taxon>Priestia</taxon>
    </lineage>
</organism>
<dbReference type="Proteomes" id="UP001269400">
    <property type="component" value="Unassembled WGS sequence"/>
</dbReference>
<gene>
    <name evidence="1" type="ORF">O0Q50_18680</name>
</gene>
<reference evidence="1" key="1">
    <citation type="journal article" date="2022" name="J Environ Chem Eng">
        <title>Biodegradation of petroleum oil using a constructed nonpathogenic and heavy metal-tolerant bacterial consortium isolated from marine sponges.</title>
        <authorList>
            <person name="Dechsakulwatana C."/>
            <person name="Rungsihiranrut A."/>
            <person name="Muangchinda C."/>
            <person name="Ningthoujam R."/>
            <person name="Klankeo P."/>
            <person name="Pinyakong O."/>
        </authorList>
    </citation>
    <scope>NUCLEOTIDE SEQUENCE</scope>
    <source>
        <strain evidence="1">TL01-2</strain>
    </source>
</reference>
<name>A0AAX6NCI2_PRIAR</name>
<accession>A0AAX6NCI2</accession>
<dbReference type="AlphaFoldDB" id="A0AAX6NCI2"/>
<evidence type="ECO:0000313" key="2">
    <source>
        <dbReference type="Proteomes" id="UP001269400"/>
    </source>
</evidence>
<sequence length="366" mass="42631">MIVNTKQIKSGLITVEDVPLKAGISRSELERILNIEIEIENEFVGYVLGSNLTEDGQEVTFTVQFENDTVESFEVNIGNFLNENLADIFLNEWLEERRITEWVGGSYYETDFGSLTPSIVCHRYENFHYDIKISLSEGDIPSKKFLPIRNNKNNSVKFEAKGSEYKIQRIPYKKEEELPYLPNFLGSGPYSITEWCNNDSFTKNDRRETIYFNISKIENNTEAVIGVAEFTYFAIWNPYIKSELFFSLDNLAESWGIVGFAAEKYGCELQNETRISPYILLFENIHDEIPHNKELQLFKDDENNLKSLFNSVIQLTSKYIKIPEEDMTFMSISENRDTMFSYYIRVEDVFVNYQRTSKIVTPTNYS</sequence>
<protein>
    <submittedName>
        <fullName evidence="1">Uncharacterized protein</fullName>
    </submittedName>
</protein>